<dbReference type="GO" id="GO:0003677">
    <property type="term" value="F:DNA binding"/>
    <property type="evidence" value="ECO:0007669"/>
    <property type="project" value="UniProtKB-KW"/>
</dbReference>
<reference evidence="5 6" key="1">
    <citation type="submission" date="2018-03" db="EMBL/GenBank/DDBJ databases">
        <title>Cereibacter changlensis.</title>
        <authorList>
            <person name="Meyer T.E."/>
            <person name="Miller S."/>
            <person name="Lodha T."/>
            <person name="Gandham S."/>
            <person name="Chintalapati S."/>
            <person name="Chintalapati V.R."/>
        </authorList>
    </citation>
    <scope>NUCLEOTIDE SEQUENCE [LARGE SCALE GENOMIC DNA]</scope>
    <source>
        <strain evidence="5 6">JA139</strain>
    </source>
</reference>
<keyword evidence="2" id="KW-0238">DNA-binding</keyword>
<proteinExistence type="predicted"/>
<evidence type="ECO:0000256" key="2">
    <source>
        <dbReference type="ARBA" id="ARBA00023125"/>
    </source>
</evidence>
<comment type="caution">
    <text evidence="5">The sequence shown here is derived from an EMBL/GenBank/DDBJ whole genome shotgun (WGS) entry which is preliminary data.</text>
</comment>
<dbReference type="PRINTS" id="PR00598">
    <property type="entry name" value="HTHMARR"/>
</dbReference>
<dbReference type="SMART" id="SM00347">
    <property type="entry name" value="HTH_MARR"/>
    <property type="match status" value="1"/>
</dbReference>
<accession>A0A2T4JSA2</accession>
<dbReference type="Proteomes" id="UP000241010">
    <property type="component" value="Unassembled WGS sequence"/>
</dbReference>
<dbReference type="PANTHER" id="PTHR42756:SF1">
    <property type="entry name" value="TRANSCRIPTIONAL REPRESSOR OF EMRAB OPERON"/>
    <property type="match status" value="1"/>
</dbReference>
<dbReference type="Gene3D" id="1.10.10.10">
    <property type="entry name" value="Winged helix-like DNA-binding domain superfamily/Winged helix DNA-binding domain"/>
    <property type="match status" value="1"/>
</dbReference>
<name>A0A2T4JSA2_9RHOB</name>
<dbReference type="SUPFAM" id="SSF46785">
    <property type="entry name" value="Winged helix' DNA-binding domain"/>
    <property type="match status" value="1"/>
</dbReference>
<evidence type="ECO:0000313" key="6">
    <source>
        <dbReference type="Proteomes" id="UP000241010"/>
    </source>
</evidence>
<evidence type="ECO:0000256" key="1">
    <source>
        <dbReference type="ARBA" id="ARBA00023015"/>
    </source>
</evidence>
<feature type="domain" description="HTH marR-type" evidence="4">
    <location>
        <begin position="5"/>
        <end position="137"/>
    </location>
</feature>
<dbReference type="Pfam" id="PF12802">
    <property type="entry name" value="MarR_2"/>
    <property type="match status" value="1"/>
</dbReference>
<organism evidence="5 6">
    <name type="scientific">Cereibacter changlensis JA139</name>
    <dbReference type="NCBI Taxonomy" id="1188249"/>
    <lineage>
        <taxon>Bacteria</taxon>
        <taxon>Pseudomonadati</taxon>
        <taxon>Pseudomonadota</taxon>
        <taxon>Alphaproteobacteria</taxon>
        <taxon>Rhodobacterales</taxon>
        <taxon>Paracoccaceae</taxon>
        <taxon>Cereibacter</taxon>
    </lineage>
</organism>
<dbReference type="RefSeq" id="WP_107664814.1">
    <property type="nucleotide sequence ID" value="NZ_PZKG01000082.1"/>
</dbReference>
<dbReference type="InterPro" id="IPR036388">
    <property type="entry name" value="WH-like_DNA-bd_sf"/>
</dbReference>
<dbReference type="InterPro" id="IPR000835">
    <property type="entry name" value="HTH_MarR-typ"/>
</dbReference>
<keyword evidence="3" id="KW-0804">Transcription</keyword>
<keyword evidence="6" id="KW-1185">Reference proteome</keyword>
<evidence type="ECO:0000259" key="4">
    <source>
        <dbReference type="PROSITE" id="PS50995"/>
    </source>
</evidence>
<evidence type="ECO:0000256" key="3">
    <source>
        <dbReference type="ARBA" id="ARBA00023163"/>
    </source>
</evidence>
<dbReference type="GO" id="GO:0003700">
    <property type="term" value="F:DNA-binding transcription factor activity"/>
    <property type="evidence" value="ECO:0007669"/>
    <property type="project" value="InterPro"/>
</dbReference>
<keyword evidence="1" id="KW-0805">Transcription regulation</keyword>
<dbReference type="EMBL" id="PZKG01000082">
    <property type="protein sequence ID" value="PTE20792.1"/>
    <property type="molecule type" value="Genomic_DNA"/>
</dbReference>
<dbReference type="AlphaFoldDB" id="A0A2T4JSA2"/>
<evidence type="ECO:0000313" key="5">
    <source>
        <dbReference type="EMBL" id="PTE20792.1"/>
    </source>
</evidence>
<dbReference type="OrthoDB" id="582199at2"/>
<dbReference type="PANTHER" id="PTHR42756">
    <property type="entry name" value="TRANSCRIPTIONAL REGULATOR, MARR"/>
    <property type="match status" value="1"/>
</dbReference>
<gene>
    <name evidence="5" type="ORF">C5F48_15585</name>
</gene>
<sequence length="154" mass="16920">MTDAPKPLGLLMHDAARAIRKRFEQRTCALGLSSAQWRLLAHLSREGRAAQARLADLLEIEPISVSRLLDRMEQGGWVRREPDPSDRRVRIIVPTEKTTSAYASIKATAEEVYAEALAGVPAENRKILIDTLCVIVSNLSSDADPAPHCPKAAK</sequence>
<dbReference type="PROSITE" id="PS50995">
    <property type="entry name" value="HTH_MARR_2"/>
    <property type="match status" value="1"/>
</dbReference>
<dbReference type="InterPro" id="IPR036390">
    <property type="entry name" value="WH_DNA-bd_sf"/>
</dbReference>
<protein>
    <submittedName>
        <fullName evidence="5">MarR family transcriptional regulator</fullName>
    </submittedName>
</protein>